<dbReference type="AlphaFoldDB" id="A0AAN7T743"/>
<feature type="compositionally biased region" description="Low complexity" evidence="1">
    <location>
        <begin position="120"/>
        <end position="129"/>
    </location>
</feature>
<feature type="compositionally biased region" description="Polar residues" evidence="1">
    <location>
        <begin position="49"/>
        <end position="58"/>
    </location>
</feature>
<feature type="region of interest" description="Disordered" evidence="1">
    <location>
        <begin position="1"/>
        <end position="70"/>
    </location>
</feature>
<accession>A0AAN7T743</accession>
<protein>
    <submittedName>
        <fullName evidence="3">Uncharacterized protein</fullName>
    </submittedName>
</protein>
<keyword evidence="2" id="KW-0472">Membrane</keyword>
<evidence type="ECO:0000313" key="3">
    <source>
        <dbReference type="EMBL" id="KAK5090111.1"/>
    </source>
</evidence>
<feature type="transmembrane region" description="Helical" evidence="2">
    <location>
        <begin position="246"/>
        <end position="267"/>
    </location>
</feature>
<feature type="compositionally biased region" description="Polar residues" evidence="1">
    <location>
        <begin position="130"/>
        <end position="140"/>
    </location>
</feature>
<gene>
    <name evidence="3" type="ORF">LTR05_000280</name>
</gene>
<keyword evidence="4" id="KW-1185">Reference proteome</keyword>
<proteinExistence type="predicted"/>
<dbReference type="Proteomes" id="UP001309876">
    <property type="component" value="Unassembled WGS sequence"/>
</dbReference>
<keyword evidence="2" id="KW-0812">Transmembrane</keyword>
<keyword evidence="2" id="KW-1133">Transmembrane helix</keyword>
<evidence type="ECO:0000313" key="4">
    <source>
        <dbReference type="Proteomes" id="UP001309876"/>
    </source>
</evidence>
<feature type="transmembrane region" description="Helical" evidence="2">
    <location>
        <begin position="303"/>
        <end position="321"/>
    </location>
</feature>
<feature type="region of interest" description="Disordered" evidence="1">
    <location>
        <begin position="120"/>
        <end position="160"/>
    </location>
</feature>
<dbReference type="EMBL" id="JAVRRJ010000001">
    <property type="protein sequence ID" value="KAK5090111.1"/>
    <property type="molecule type" value="Genomic_DNA"/>
</dbReference>
<sequence>MAMGPTLRAGLSPRHVSPPLYFPPPPTSATAQAESKKNGVKVSVKETSRSTSPSSKTLQKPPKPILKRRLTSTKRQRQWVLLALLVTSFTILILSVIFAYCAALPHSDNIRAAQAAANSTTSQTATTRTVHSLDSVNPATHSRKLRRDEPKYTLSSDDTQTKSVEEALAEDQQNAVRFSQPSAKASLTFYTALLPLLTLIHTSVELLTSLVRAETSQSSRLGDVLRFRQAGPDTDQILSRRRVGTLISFTVSALLLLGWTTMEVFWMNCEIIPFSAHNAEAVCPIQIRGHRMGGISELSVGKIVLGFAIMLGYAYYCIYLVRRVGVFNKIPISGAGSRVSSFRRRARFAKGQDTLGEDSRMDDVESVVIVIDAEKH</sequence>
<feature type="transmembrane region" description="Helical" evidence="2">
    <location>
        <begin position="187"/>
        <end position="211"/>
    </location>
</feature>
<evidence type="ECO:0000256" key="1">
    <source>
        <dbReference type="SAM" id="MobiDB-lite"/>
    </source>
</evidence>
<organism evidence="3 4">
    <name type="scientific">Lithohypha guttulata</name>
    <dbReference type="NCBI Taxonomy" id="1690604"/>
    <lineage>
        <taxon>Eukaryota</taxon>
        <taxon>Fungi</taxon>
        <taxon>Dikarya</taxon>
        <taxon>Ascomycota</taxon>
        <taxon>Pezizomycotina</taxon>
        <taxon>Eurotiomycetes</taxon>
        <taxon>Chaetothyriomycetidae</taxon>
        <taxon>Chaetothyriales</taxon>
        <taxon>Trichomeriaceae</taxon>
        <taxon>Lithohypha</taxon>
    </lineage>
</organism>
<feature type="transmembrane region" description="Helical" evidence="2">
    <location>
        <begin position="79"/>
        <end position="100"/>
    </location>
</feature>
<comment type="caution">
    <text evidence="3">The sequence shown here is derived from an EMBL/GenBank/DDBJ whole genome shotgun (WGS) entry which is preliminary data.</text>
</comment>
<name>A0AAN7T743_9EURO</name>
<reference evidence="3 4" key="1">
    <citation type="submission" date="2023-08" db="EMBL/GenBank/DDBJ databases">
        <title>Black Yeasts Isolated from many extreme environments.</title>
        <authorList>
            <person name="Coleine C."/>
            <person name="Stajich J.E."/>
            <person name="Selbmann L."/>
        </authorList>
    </citation>
    <scope>NUCLEOTIDE SEQUENCE [LARGE SCALE GENOMIC DNA]</scope>
    <source>
        <strain evidence="3 4">CCFEE 5910</strain>
    </source>
</reference>
<evidence type="ECO:0000256" key="2">
    <source>
        <dbReference type="SAM" id="Phobius"/>
    </source>
</evidence>